<dbReference type="PANTHER" id="PTHR42870">
    <property type="entry name" value="ACETYL-COA C-ACETYLTRANSFERASE"/>
    <property type="match status" value="1"/>
</dbReference>
<dbReference type="EC" id="2.3.1.16" evidence="11"/>
<name>A0AAV8XEC6_9CUCU</name>
<dbReference type="GO" id="GO:0003988">
    <property type="term" value="F:acetyl-CoA C-acyltransferase activity"/>
    <property type="evidence" value="ECO:0007669"/>
    <property type="project" value="UniProtKB-EC"/>
</dbReference>
<dbReference type="InterPro" id="IPR020613">
    <property type="entry name" value="Thiolase_CS"/>
</dbReference>
<comment type="catalytic activity">
    <reaction evidence="27">
        <text>decanoyl-CoA + acetyl-CoA = 3-oxododecanoyl-CoA + CoA</text>
        <dbReference type="Rhea" id="RHEA:31183"/>
        <dbReference type="ChEBI" id="CHEBI:57287"/>
        <dbReference type="ChEBI" id="CHEBI:57288"/>
        <dbReference type="ChEBI" id="CHEBI:61430"/>
        <dbReference type="ChEBI" id="CHEBI:62615"/>
    </reaction>
    <physiologicalReaction direction="right-to-left" evidence="27">
        <dbReference type="Rhea" id="RHEA:31185"/>
    </physiologicalReaction>
</comment>
<evidence type="ECO:0000256" key="4">
    <source>
        <dbReference type="ARBA" id="ARBA00022448"/>
    </source>
</evidence>
<evidence type="ECO:0000256" key="13">
    <source>
        <dbReference type="ARBA" id="ARBA00024509"/>
    </source>
</evidence>
<evidence type="ECO:0000256" key="31">
    <source>
        <dbReference type="ARBA" id="ARBA00049270"/>
    </source>
</evidence>
<evidence type="ECO:0000256" key="22">
    <source>
        <dbReference type="ARBA" id="ARBA00033178"/>
    </source>
</evidence>
<keyword evidence="5" id="KW-0963">Cytoplasm</keyword>
<comment type="catalytic activity">
    <reaction evidence="32">
        <text>3-oxohexadecanedioyl-CoA + CoA = tetradecanedioyl-CoA + acetyl-CoA</text>
        <dbReference type="Rhea" id="RHEA:40343"/>
        <dbReference type="ChEBI" id="CHEBI:57287"/>
        <dbReference type="ChEBI" id="CHEBI:57288"/>
        <dbReference type="ChEBI" id="CHEBI:77081"/>
        <dbReference type="ChEBI" id="CHEBI:77084"/>
    </reaction>
    <physiologicalReaction direction="left-to-right" evidence="32">
        <dbReference type="Rhea" id="RHEA:40344"/>
    </physiologicalReaction>
</comment>
<keyword evidence="8" id="KW-0446">Lipid-binding</keyword>
<dbReference type="InterPro" id="IPR016039">
    <property type="entry name" value="Thiolase-like"/>
</dbReference>
<comment type="function">
    <text evidence="23">Mediates the transfer of all common phospholipids, cholesterol and gangliosides from the endoplasmic reticulum to the plasma membrane. May play a role in regulating steroidogenesis. Stimulates the microsomal conversion of 7-dehydrocholesterol to cholesterol. Also binds fatty acids and fatty acyl Coenzyme A (CoA) such as phytanoyl-CoA. Involved in the regulation phospholipid synthesis in endoplasmic reticulum enhancing the incorporation of exogenous fatty acid into glycerides. Seems to stimulate the rate-limiting step in phosphatidic acid formation mediated by GPAT3. Isoforms SCP2 and SCPx cooperate in peroxisomal oxidation of certain naturally occurring tetramethyl-branched fatty acyl-CoAs.</text>
</comment>
<evidence type="ECO:0000256" key="7">
    <source>
        <dbReference type="ARBA" id="ARBA00023098"/>
    </source>
</evidence>
<comment type="catalytic activity">
    <reaction evidence="12">
        <text>propanoyl-CoA + tetradecanoyl-CoA = 3-oxo-2-methylhexadecanoyl-CoA + CoA</text>
        <dbReference type="Rhea" id="RHEA:46344"/>
        <dbReference type="ChEBI" id="CHEBI:57287"/>
        <dbReference type="ChEBI" id="CHEBI:57385"/>
        <dbReference type="ChEBI" id="CHEBI:57392"/>
        <dbReference type="ChEBI" id="CHEBI:86042"/>
    </reaction>
    <physiologicalReaction direction="right-to-left" evidence="12">
        <dbReference type="Rhea" id="RHEA:46346"/>
    </physiologicalReaction>
</comment>
<keyword evidence="6" id="KW-0445">Lipid transport</keyword>
<comment type="catalytic activity">
    <reaction evidence="26">
        <text>hexanoyl-CoA + acetyl-CoA = 3-oxooctanoyl-CoA + CoA</text>
        <dbReference type="Rhea" id="RHEA:31203"/>
        <dbReference type="ChEBI" id="CHEBI:57287"/>
        <dbReference type="ChEBI" id="CHEBI:57288"/>
        <dbReference type="ChEBI" id="CHEBI:62619"/>
        <dbReference type="ChEBI" id="CHEBI:62620"/>
    </reaction>
    <physiologicalReaction direction="right-to-left" evidence="26">
        <dbReference type="Rhea" id="RHEA:31205"/>
    </physiologicalReaction>
</comment>
<keyword evidence="7" id="KW-0443">Lipid metabolism</keyword>
<comment type="catalytic activity">
    <reaction evidence="30">
        <text>hexadecanoyl-CoA + acetyl-CoA = 3-oxooctadecanoyl-CoA + CoA</text>
        <dbReference type="Rhea" id="RHEA:35279"/>
        <dbReference type="ChEBI" id="CHEBI:57287"/>
        <dbReference type="ChEBI" id="CHEBI:57288"/>
        <dbReference type="ChEBI" id="CHEBI:57379"/>
        <dbReference type="ChEBI" id="CHEBI:71407"/>
    </reaction>
    <physiologicalReaction direction="right-to-left" evidence="30">
        <dbReference type="Rhea" id="RHEA:35281"/>
    </physiologicalReaction>
</comment>
<dbReference type="InterPro" id="IPR003033">
    <property type="entry name" value="SCP2_sterol-bd_dom"/>
</dbReference>
<evidence type="ECO:0000256" key="1">
    <source>
        <dbReference type="ARBA" id="ARBA00004496"/>
    </source>
</evidence>
<keyword evidence="9" id="KW-0012">Acyltransferase</keyword>
<comment type="caution">
    <text evidence="36">The sequence shown here is derived from an EMBL/GenBank/DDBJ whole genome shotgun (WGS) entry which is preliminary data.</text>
</comment>
<keyword evidence="4" id="KW-0813">Transport</keyword>
<evidence type="ECO:0000259" key="35">
    <source>
        <dbReference type="Pfam" id="PF22691"/>
    </source>
</evidence>
<evidence type="ECO:0000256" key="5">
    <source>
        <dbReference type="ARBA" id="ARBA00022490"/>
    </source>
</evidence>
<dbReference type="GO" id="GO:0006869">
    <property type="term" value="P:lipid transport"/>
    <property type="evidence" value="ECO:0007669"/>
    <property type="project" value="UniProtKB-KW"/>
</dbReference>
<dbReference type="EC" id="2.3.1.155" evidence="10"/>
<evidence type="ECO:0000259" key="34">
    <source>
        <dbReference type="Pfam" id="PF02036"/>
    </source>
</evidence>
<dbReference type="GO" id="GO:0005737">
    <property type="term" value="C:cytoplasm"/>
    <property type="evidence" value="ECO:0007669"/>
    <property type="project" value="UniProtKB-SubCell"/>
</dbReference>
<evidence type="ECO:0000256" key="14">
    <source>
        <dbReference type="ARBA" id="ARBA00024514"/>
    </source>
</evidence>
<evidence type="ECO:0000256" key="6">
    <source>
        <dbReference type="ARBA" id="ARBA00023055"/>
    </source>
</evidence>
<keyword evidence="9" id="KW-0808">Transferase</keyword>
<comment type="subcellular location">
    <subcellularLocation>
        <location evidence="1">Cytoplasm</location>
    </subcellularLocation>
</comment>
<comment type="catalytic activity">
    <reaction evidence="25">
        <text>tetradecanoyl-CoA + acetyl-CoA = 3-oxohexadecanoyl-CoA + CoA</text>
        <dbReference type="Rhea" id="RHEA:18161"/>
        <dbReference type="ChEBI" id="CHEBI:57287"/>
        <dbReference type="ChEBI" id="CHEBI:57288"/>
        <dbReference type="ChEBI" id="CHEBI:57349"/>
        <dbReference type="ChEBI" id="CHEBI:57385"/>
        <dbReference type="EC" id="2.3.1.155"/>
    </reaction>
    <physiologicalReaction direction="right-to-left" evidence="25">
        <dbReference type="Rhea" id="RHEA:18163"/>
    </physiologicalReaction>
</comment>
<dbReference type="AlphaFoldDB" id="A0AAV8XEC6"/>
<comment type="catalytic activity">
    <reaction evidence="13">
        <text>choloyl-CoA + propanoyl-CoA = 3alpha,7alpha,12alpha-trihydroxy-24-oxo-5beta-cholestan-26-oyl-CoA + CoA</text>
        <dbReference type="Rhea" id="RHEA:16865"/>
        <dbReference type="ChEBI" id="CHEBI:57287"/>
        <dbReference type="ChEBI" id="CHEBI:57373"/>
        <dbReference type="ChEBI" id="CHEBI:57392"/>
        <dbReference type="ChEBI" id="CHEBI:58507"/>
        <dbReference type="EC" id="2.3.1.176"/>
    </reaction>
    <physiologicalReaction direction="right-to-left" evidence="13">
        <dbReference type="Rhea" id="RHEA:16867"/>
    </physiologicalReaction>
</comment>
<protein>
    <recommendedName>
        <fullName evidence="3">Sterol carrier protein 2</fullName>
        <ecNumber evidence="10">2.3.1.155</ecNumber>
        <ecNumber evidence="11">2.3.1.16</ecNumber>
        <ecNumber evidence="2">2.3.1.176</ecNumber>
    </recommendedName>
    <alternativeName>
        <fullName evidence="20">Acetyl-CoA C-myristoyltransferase</fullName>
    </alternativeName>
    <alternativeName>
        <fullName evidence="17">Non-specific lipid-transfer protein</fullName>
    </alternativeName>
    <alternativeName>
        <fullName evidence="21">Propanoyl-CoA C-acyltransferase</fullName>
    </alternativeName>
    <alternativeName>
        <fullName evidence="16">SCP-2/3-oxoacyl-CoA thiolase</fullName>
    </alternativeName>
    <alternativeName>
        <fullName evidence="18">SCP-2/thiolase</fullName>
    </alternativeName>
    <alternativeName>
        <fullName evidence="19">SCP-chi</fullName>
    </alternativeName>
    <alternativeName>
        <fullName evidence="22">Sterol carrier protein X</fullName>
    </alternativeName>
</protein>
<evidence type="ECO:0000256" key="19">
    <source>
        <dbReference type="ARBA" id="ARBA00031346"/>
    </source>
</evidence>
<feature type="domain" description="SCP2" evidence="34">
    <location>
        <begin position="181"/>
        <end position="280"/>
    </location>
</feature>
<evidence type="ECO:0000256" key="26">
    <source>
        <dbReference type="ARBA" id="ARBA00048001"/>
    </source>
</evidence>
<evidence type="ECO:0000256" key="3">
    <source>
        <dbReference type="ARBA" id="ARBA00014545"/>
    </source>
</evidence>
<evidence type="ECO:0000313" key="37">
    <source>
        <dbReference type="Proteomes" id="UP001162162"/>
    </source>
</evidence>
<evidence type="ECO:0000256" key="12">
    <source>
        <dbReference type="ARBA" id="ARBA00024471"/>
    </source>
</evidence>
<evidence type="ECO:0000256" key="16">
    <source>
        <dbReference type="ARBA" id="ARBA00030531"/>
    </source>
</evidence>
<accession>A0AAV8XEC6</accession>
<evidence type="ECO:0000256" key="17">
    <source>
        <dbReference type="ARBA" id="ARBA00030851"/>
    </source>
</evidence>
<evidence type="ECO:0000256" key="33">
    <source>
        <dbReference type="ARBA" id="ARBA00049542"/>
    </source>
</evidence>
<evidence type="ECO:0000256" key="20">
    <source>
        <dbReference type="ARBA" id="ARBA00032093"/>
    </source>
</evidence>
<dbReference type="GO" id="GO:0008289">
    <property type="term" value="F:lipid binding"/>
    <property type="evidence" value="ECO:0007669"/>
    <property type="project" value="UniProtKB-KW"/>
</dbReference>
<feature type="domain" description="Thiolase C-terminal" evidence="35">
    <location>
        <begin position="20"/>
        <end position="138"/>
    </location>
</feature>
<evidence type="ECO:0000256" key="21">
    <source>
        <dbReference type="ARBA" id="ARBA00032316"/>
    </source>
</evidence>
<evidence type="ECO:0000256" key="9">
    <source>
        <dbReference type="ARBA" id="ARBA00023315"/>
    </source>
</evidence>
<evidence type="ECO:0000256" key="30">
    <source>
        <dbReference type="ARBA" id="ARBA00049268"/>
    </source>
</evidence>
<dbReference type="Gene3D" id="3.40.47.10">
    <property type="match status" value="1"/>
</dbReference>
<evidence type="ECO:0000256" key="27">
    <source>
        <dbReference type="ARBA" id="ARBA00048004"/>
    </source>
</evidence>
<evidence type="ECO:0000313" key="36">
    <source>
        <dbReference type="EMBL" id="KAJ8936908.1"/>
    </source>
</evidence>
<dbReference type="Gene3D" id="3.30.1050.10">
    <property type="entry name" value="SCP2 sterol-binding domain"/>
    <property type="match status" value="1"/>
</dbReference>
<dbReference type="GO" id="GO:0006629">
    <property type="term" value="P:lipid metabolic process"/>
    <property type="evidence" value="ECO:0007669"/>
    <property type="project" value="UniProtKB-KW"/>
</dbReference>
<dbReference type="SUPFAM" id="SSF53901">
    <property type="entry name" value="Thiolase-like"/>
    <property type="match status" value="1"/>
</dbReference>
<comment type="function">
    <text evidence="24">Plays a crucial role in the peroxisomal oxidation of branched-chain fatty acids. Catalyzes the last step of the peroxisomal beta-oxidation of branched chain fatty acids and the side chain of the bile acid intermediates di- and trihydroxycoprostanic acids (DHCA and THCA). Also active with medium and long straight chain 3-oxoacyl-CoAs. Stimulates the microsomal conversion of 7-dehydrocholesterol to cholesterol and transfers phosphatidylcholine and 7-dehydrocholesterol between membrances, in vitro. Isoforms SCP2 and SCPx cooperate in peroxisomal oxidation of certain naturally occurring tetramethyl-branched fatty acyl-CoAs.</text>
</comment>
<comment type="catalytic activity">
    <reaction evidence="14">
        <text>3-oxo-(9Z-octadecenoyl)-CoA + CoA = (7Z)-hexadecenoyl-CoA + acetyl-CoA</text>
        <dbReference type="Rhea" id="RHEA:47400"/>
        <dbReference type="ChEBI" id="CHEBI:57287"/>
        <dbReference type="ChEBI" id="CHEBI:57288"/>
        <dbReference type="ChEBI" id="CHEBI:87695"/>
        <dbReference type="ChEBI" id="CHEBI:87698"/>
    </reaction>
    <physiologicalReaction direction="left-to-right" evidence="14">
        <dbReference type="Rhea" id="RHEA:47401"/>
    </physiologicalReaction>
</comment>
<evidence type="ECO:0000256" key="10">
    <source>
        <dbReference type="ARBA" id="ARBA00024058"/>
    </source>
</evidence>
<dbReference type="SUPFAM" id="SSF55718">
    <property type="entry name" value="SCP-like"/>
    <property type="match status" value="1"/>
</dbReference>
<evidence type="ECO:0000256" key="8">
    <source>
        <dbReference type="ARBA" id="ARBA00023121"/>
    </source>
</evidence>
<evidence type="ECO:0000256" key="11">
    <source>
        <dbReference type="ARBA" id="ARBA00024073"/>
    </source>
</evidence>
<evidence type="ECO:0000256" key="29">
    <source>
        <dbReference type="ARBA" id="ARBA00049178"/>
    </source>
</evidence>
<evidence type="ECO:0000256" key="28">
    <source>
        <dbReference type="ARBA" id="ARBA00048553"/>
    </source>
</evidence>
<gene>
    <name evidence="36" type="ORF">NQ318_010935</name>
</gene>
<dbReference type="PANTHER" id="PTHR42870:SF1">
    <property type="entry name" value="NON-SPECIFIC LIPID-TRANSFER PROTEIN-LIKE 2"/>
    <property type="match status" value="1"/>
</dbReference>
<evidence type="ECO:0000256" key="15">
    <source>
        <dbReference type="ARBA" id="ARBA00029287"/>
    </source>
</evidence>
<keyword evidence="37" id="KW-1185">Reference proteome</keyword>
<dbReference type="EC" id="2.3.1.176" evidence="2"/>
<comment type="catalytic activity">
    <reaction evidence="28">
        <text>butanoyl-CoA + acetyl-CoA = 3-oxohexanoyl-CoA + CoA</text>
        <dbReference type="Rhea" id="RHEA:31111"/>
        <dbReference type="ChEBI" id="CHEBI:57287"/>
        <dbReference type="ChEBI" id="CHEBI:57288"/>
        <dbReference type="ChEBI" id="CHEBI:57371"/>
        <dbReference type="ChEBI" id="CHEBI:62418"/>
    </reaction>
    <physiologicalReaction direction="right-to-left" evidence="28">
        <dbReference type="Rhea" id="RHEA:31113"/>
    </physiologicalReaction>
</comment>
<reference evidence="36" key="1">
    <citation type="journal article" date="2023" name="Insect Mol. Biol.">
        <title>Genome sequencing provides insights into the evolution of gene families encoding plant cell wall-degrading enzymes in longhorned beetles.</title>
        <authorList>
            <person name="Shin N.R."/>
            <person name="Okamura Y."/>
            <person name="Kirsch R."/>
            <person name="Pauchet Y."/>
        </authorList>
    </citation>
    <scope>NUCLEOTIDE SEQUENCE</scope>
    <source>
        <strain evidence="36">AMC_N1</strain>
    </source>
</reference>
<evidence type="ECO:0000256" key="23">
    <source>
        <dbReference type="ARBA" id="ARBA00045738"/>
    </source>
</evidence>
<evidence type="ECO:0000256" key="18">
    <source>
        <dbReference type="ARBA" id="ARBA00031275"/>
    </source>
</evidence>
<comment type="catalytic activity">
    <reaction evidence="33">
        <text>octanoyl-CoA + acetyl-CoA = 3-oxodecanoyl-CoA + CoA</text>
        <dbReference type="Rhea" id="RHEA:31087"/>
        <dbReference type="ChEBI" id="CHEBI:57287"/>
        <dbReference type="ChEBI" id="CHEBI:57288"/>
        <dbReference type="ChEBI" id="CHEBI:57386"/>
        <dbReference type="ChEBI" id="CHEBI:62548"/>
    </reaction>
    <physiologicalReaction direction="right-to-left" evidence="33">
        <dbReference type="Rhea" id="RHEA:31089"/>
    </physiologicalReaction>
</comment>
<organism evidence="36 37">
    <name type="scientific">Aromia moschata</name>
    <dbReference type="NCBI Taxonomy" id="1265417"/>
    <lineage>
        <taxon>Eukaryota</taxon>
        <taxon>Metazoa</taxon>
        <taxon>Ecdysozoa</taxon>
        <taxon>Arthropoda</taxon>
        <taxon>Hexapoda</taxon>
        <taxon>Insecta</taxon>
        <taxon>Pterygota</taxon>
        <taxon>Neoptera</taxon>
        <taxon>Endopterygota</taxon>
        <taxon>Coleoptera</taxon>
        <taxon>Polyphaga</taxon>
        <taxon>Cucujiformia</taxon>
        <taxon>Chrysomeloidea</taxon>
        <taxon>Cerambycidae</taxon>
        <taxon>Cerambycinae</taxon>
        <taxon>Callichromatini</taxon>
        <taxon>Aromia</taxon>
    </lineage>
</organism>
<dbReference type="EMBL" id="JAPWTK010000703">
    <property type="protein sequence ID" value="KAJ8936908.1"/>
    <property type="molecule type" value="Genomic_DNA"/>
</dbReference>
<dbReference type="InterPro" id="IPR055140">
    <property type="entry name" value="Thiolase_C_2"/>
</dbReference>
<dbReference type="PROSITE" id="PS00737">
    <property type="entry name" value="THIOLASE_2"/>
    <property type="match status" value="1"/>
</dbReference>
<evidence type="ECO:0000256" key="25">
    <source>
        <dbReference type="ARBA" id="ARBA00047485"/>
    </source>
</evidence>
<comment type="catalytic activity">
    <reaction evidence="15">
        <text>7-dehydrocholesterol(in) = 7-dehydrocholesterol(out)</text>
        <dbReference type="Rhea" id="RHEA:62960"/>
        <dbReference type="ChEBI" id="CHEBI:17759"/>
    </reaction>
</comment>
<dbReference type="GO" id="GO:0050633">
    <property type="term" value="F:acetyl-CoA C-myristoyltransferase activity"/>
    <property type="evidence" value="ECO:0007669"/>
    <property type="project" value="UniProtKB-EC"/>
</dbReference>
<sequence length="294" mass="31849">MEMATDLPSTFLGKSHMKIVGYDMTKHAADKLYRKANKNPSDVQVVELHDCFSANELITYEALGLCPPGKAGEFIDRGDNTYGGKYVVNPSGGLISKGHPLGATGLAQCAELCWQLRGEAGPRQVPGAKVALQHNIGLGGAVIVALYQLGFPEYRNRSVGVRRTAAAVSDEGFTVTPYLKILQQAMDDDEDGLIENHRAIYGLKVVKANGDTGTWIINCKTGKGKIEFNGKDKADITFIVKDSDVVELLMGKIPPQKAFFQGKVKIQGNIGLAMKLTELQRTAANKIETLRAKL</sequence>
<comment type="catalytic activity">
    <reaction evidence="31">
        <text>dodecanoyl-CoA + acetyl-CoA = 3-oxotetradecanoyl-CoA + CoA</text>
        <dbReference type="Rhea" id="RHEA:31091"/>
        <dbReference type="ChEBI" id="CHEBI:57287"/>
        <dbReference type="ChEBI" id="CHEBI:57288"/>
        <dbReference type="ChEBI" id="CHEBI:57375"/>
        <dbReference type="ChEBI" id="CHEBI:62543"/>
    </reaction>
    <physiologicalReaction direction="right-to-left" evidence="31">
        <dbReference type="Rhea" id="RHEA:31093"/>
    </physiologicalReaction>
</comment>
<dbReference type="Pfam" id="PF02036">
    <property type="entry name" value="SCP2"/>
    <property type="match status" value="1"/>
</dbReference>
<evidence type="ECO:0000256" key="24">
    <source>
        <dbReference type="ARBA" id="ARBA00045994"/>
    </source>
</evidence>
<evidence type="ECO:0000256" key="32">
    <source>
        <dbReference type="ARBA" id="ARBA00049306"/>
    </source>
</evidence>
<comment type="catalytic activity">
    <reaction evidence="29">
        <text>an acyl-CoA + acetyl-CoA = a 3-oxoacyl-CoA + CoA</text>
        <dbReference type="Rhea" id="RHEA:21564"/>
        <dbReference type="ChEBI" id="CHEBI:57287"/>
        <dbReference type="ChEBI" id="CHEBI:57288"/>
        <dbReference type="ChEBI" id="CHEBI:58342"/>
        <dbReference type="ChEBI" id="CHEBI:90726"/>
        <dbReference type="EC" id="2.3.1.16"/>
    </reaction>
    <physiologicalReaction direction="right-to-left" evidence="29">
        <dbReference type="Rhea" id="RHEA:21566"/>
    </physiologicalReaction>
</comment>
<dbReference type="FunFam" id="3.30.1050.10:FF:000001">
    <property type="entry name" value="Putative Non-specific lipid-transfer protein"/>
    <property type="match status" value="1"/>
</dbReference>
<dbReference type="Proteomes" id="UP001162162">
    <property type="component" value="Unassembled WGS sequence"/>
</dbReference>
<proteinExistence type="predicted"/>
<dbReference type="InterPro" id="IPR036527">
    <property type="entry name" value="SCP2_sterol-bd_dom_sf"/>
</dbReference>
<evidence type="ECO:0000256" key="2">
    <source>
        <dbReference type="ARBA" id="ARBA00012352"/>
    </source>
</evidence>
<dbReference type="Pfam" id="PF22691">
    <property type="entry name" value="Thiolase_C_1"/>
    <property type="match status" value="1"/>
</dbReference>